<dbReference type="RefSeq" id="WP_153338845.1">
    <property type="nucleotide sequence ID" value="NZ_WEGI01000001.1"/>
</dbReference>
<feature type="compositionally biased region" description="Gly residues" evidence="1">
    <location>
        <begin position="525"/>
        <end position="541"/>
    </location>
</feature>
<proteinExistence type="predicted"/>
<organism evidence="2 3">
    <name type="scientific">Nocardia aurantia</name>
    <dbReference type="NCBI Taxonomy" id="2585199"/>
    <lineage>
        <taxon>Bacteria</taxon>
        <taxon>Bacillati</taxon>
        <taxon>Actinomycetota</taxon>
        <taxon>Actinomycetes</taxon>
        <taxon>Mycobacteriales</taxon>
        <taxon>Nocardiaceae</taxon>
        <taxon>Nocardia</taxon>
    </lineage>
</organism>
<evidence type="ECO:0000313" key="3">
    <source>
        <dbReference type="Proteomes" id="UP000431401"/>
    </source>
</evidence>
<protein>
    <submittedName>
        <fullName evidence="2">Uncharacterized protein</fullName>
    </submittedName>
</protein>
<name>A0A7K0DJP2_9NOCA</name>
<comment type="caution">
    <text evidence="2">The sequence shown here is derived from an EMBL/GenBank/DDBJ whole genome shotgun (WGS) entry which is preliminary data.</text>
</comment>
<feature type="region of interest" description="Disordered" evidence="1">
    <location>
        <begin position="358"/>
        <end position="452"/>
    </location>
</feature>
<accession>A0A7K0DJP2</accession>
<dbReference type="Proteomes" id="UP000431401">
    <property type="component" value="Unassembled WGS sequence"/>
</dbReference>
<gene>
    <name evidence="2" type="ORF">NRB56_05580</name>
</gene>
<keyword evidence="3" id="KW-1185">Reference proteome</keyword>
<dbReference type="EMBL" id="WEGI01000001">
    <property type="protein sequence ID" value="MQY25004.1"/>
    <property type="molecule type" value="Genomic_DNA"/>
</dbReference>
<feature type="compositionally biased region" description="Low complexity" evidence="1">
    <location>
        <begin position="429"/>
        <end position="452"/>
    </location>
</feature>
<evidence type="ECO:0000256" key="1">
    <source>
        <dbReference type="SAM" id="MobiDB-lite"/>
    </source>
</evidence>
<sequence length="634" mass="66097">MGGIEDGWSSIRDVVFDNAAATKMAGYCVDFTESFDQVTRNLDHVLATPDFSPVPSGHQLGEKFRHAASQLRDGVVAQHLAILENLAQTFIWAGKVLYETEDQSADVFTKMRSNSLPAGESFTPGSVHVPRWVDSKSPNAAPFHQPDSGALEVSNGKLSYLPDFDDKLKGLPELEQLANEMRAIGVVPDGSPVNLERSSDLVWNDFFNHYKVMSGEIGKIQQAAQDWLGFVNVLHTGRAIFQEKATAILNNNEYWHGDSSTAAREAIGRYVRNELESLTRAMQIISDNLTDSVGWLTKLQEYLPEVSFEQKAAEVGYTPKLLDSMLNAYRTKWTEWYVEGAQSASAAIPVMPLPQGGNTSSLVPSQPNPVVPPVAPPVAPPTAPVSPVSALSGSGSGDQKAALDPGSLGGGPGLDGAPKVDQPGDPAADQQPVTEPQTQQPDQSQQLQSMLQQGAQALQQAAQQGSQVAQQGASAIQQGLQTAAQTAQQALQQAAQQSTQAAALAAGLPNTAADELGKSGIGAGGGAAGGGAGSGRAGLGAGSAAEGPRNSAATQRLFPRAAAATTDSATTGRAGLASSAATSAGAPGMSPGAHGGGHGQQNKEHKRPEYLKTTENLDEALGDAPGAVRPVVEK</sequence>
<dbReference type="OrthoDB" id="4551876at2"/>
<dbReference type="AlphaFoldDB" id="A0A7K0DJP2"/>
<feature type="compositionally biased region" description="Low complexity" evidence="1">
    <location>
        <begin position="560"/>
        <end position="592"/>
    </location>
</feature>
<feature type="region of interest" description="Disordered" evidence="1">
    <location>
        <begin position="525"/>
        <end position="634"/>
    </location>
</feature>
<feature type="compositionally biased region" description="Pro residues" evidence="1">
    <location>
        <begin position="366"/>
        <end position="384"/>
    </location>
</feature>
<reference evidence="2 3" key="1">
    <citation type="submission" date="2019-10" db="EMBL/GenBank/DDBJ databases">
        <title>Nocardia macrotermitis sp. nov. and Nocardia aurantia sp. nov., isolated from the gut of fungus growing-termite Macrotermes natalensis.</title>
        <authorList>
            <person name="Benndorf R."/>
            <person name="Schwitalla J."/>
            <person name="Martin K."/>
            <person name="De Beer W."/>
            <person name="Kaster A.-K."/>
            <person name="Vollmers J."/>
            <person name="Poulsen M."/>
            <person name="Beemelmanns C."/>
        </authorList>
    </citation>
    <scope>NUCLEOTIDE SEQUENCE [LARGE SCALE GENOMIC DNA]</scope>
    <source>
        <strain evidence="2 3">RB56</strain>
    </source>
</reference>
<evidence type="ECO:0000313" key="2">
    <source>
        <dbReference type="EMBL" id="MQY25004.1"/>
    </source>
</evidence>
<feature type="compositionally biased region" description="Basic and acidic residues" evidence="1">
    <location>
        <begin position="601"/>
        <end position="612"/>
    </location>
</feature>